<protein>
    <recommendedName>
        <fullName evidence="9">Transmembrane protein 115</fullName>
    </recommendedName>
</protein>
<feature type="transmembrane region" description="Helical" evidence="6">
    <location>
        <begin position="21"/>
        <end position="41"/>
    </location>
</feature>
<evidence type="ECO:0000313" key="8">
    <source>
        <dbReference type="Proteomes" id="UP000007875"/>
    </source>
</evidence>
<keyword evidence="8" id="KW-1185">Reference proteome</keyword>
<dbReference type="FunFam" id="1.20.1540.10:FF:000004">
    <property type="entry name" value="Transmembrane protein 115"/>
    <property type="match status" value="1"/>
</dbReference>
<evidence type="ECO:0000256" key="4">
    <source>
        <dbReference type="ARBA" id="ARBA00023136"/>
    </source>
</evidence>
<dbReference type="FunCoup" id="H2Y6Y2">
    <property type="interactions" value="683"/>
</dbReference>
<dbReference type="HOGENOM" id="CLU_043563_2_0_1"/>
<comment type="subcellular location">
    <subcellularLocation>
        <location evidence="1">Membrane</location>
        <topology evidence="1">Multi-pass membrane protein</topology>
    </subcellularLocation>
</comment>
<dbReference type="InParanoid" id="H2Y6Y2"/>
<sequence length="316" mass="35291">MASGLLVNARLATVNFIRETSISAKIACVLFSFFYALSFLFDTLKPLGITPGYLIPPNFWIWTIFTYQFIEVNCFVVFSNFLVLIYSSQVLEPVWGLVGFLSFFGIVSVISGFTSGAFYLACYMFARNLDFLFDVSIHGLAGYTAAVLVALKQCRGDQMIVGSIGLFMKHLPLVNVLLISALRIAGLVNGSYLVLVCSGTFISWIYLRFYQAHSRGRGDAAENFSFKSFFPKPFDGPMGILASVIYGFLLKVKLCRKTSYRYDVGAPSKITITLSGVDALDAERRRNKAIKALDERLQKAEQHHNDASEWPELDDE</sequence>
<evidence type="ECO:0008006" key="9">
    <source>
        <dbReference type="Google" id="ProtNLM"/>
    </source>
</evidence>
<dbReference type="Pfam" id="PF08551">
    <property type="entry name" value="DUF1751"/>
    <property type="match status" value="1"/>
</dbReference>
<dbReference type="GO" id="GO:0006890">
    <property type="term" value="P:retrograde vesicle-mediated transport, Golgi to endoplasmic reticulum"/>
    <property type="evidence" value="ECO:0007669"/>
    <property type="project" value="InterPro"/>
</dbReference>
<keyword evidence="3 6" id="KW-1133">Transmembrane helix</keyword>
<dbReference type="STRING" id="51511.ENSCSAVP00000001080"/>
<dbReference type="SUPFAM" id="SSF144091">
    <property type="entry name" value="Rhomboid-like"/>
    <property type="match status" value="1"/>
</dbReference>
<evidence type="ECO:0000256" key="3">
    <source>
        <dbReference type="ARBA" id="ARBA00022989"/>
    </source>
</evidence>
<dbReference type="GO" id="GO:0005794">
    <property type="term" value="C:Golgi apparatus"/>
    <property type="evidence" value="ECO:0007669"/>
    <property type="project" value="TreeGrafter"/>
</dbReference>
<dbReference type="InterPro" id="IPR035952">
    <property type="entry name" value="Rhomboid-like_sf"/>
</dbReference>
<reference evidence="7" key="3">
    <citation type="submission" date="2025-09" db="UniProtKB">
        <authorList>
            <consortium name="Ensembl"/>
        </authorList>
    </citation>
    <scope>IDENTIFICATION</scope>
</reference>
<dbReference type="Proteomes" id="UP000007875">
    <property type="component" value="Unassembled WGS sequence"/>
</dbReference>
<dbReference type="PANTHER" id="PTHR13377:SF3">
    <property type="entry name" value="TRANSMEMBRANE PROTEIN 115"/>
    <property type="match status" value="1"/>
</dbReference>
<dbReference type="PANTHER" id="PTHR13377">
    <property type="entry name" value="PLACENTAL PROTEIN 6"/>
    <property type="match status" value="1"/>
</dbReference>
<feature type="region of interest" description="Disordered" evidence="5">
    <location>
        <begin position="296"/>
        <end position="316"/>
    </location>
</feature>
<reference evidence="8" key="1">
    <citation type="submission" date="2003-08" db="EMBL/GenBank/DDBJ databases">
        <authorList>
            <person name="Birren B."/>
            <person name="Nusbaum C."/>
            <person name="Abebe A."/>
            <person name="Abouelleil A."/>
            <person name="Adekoya E."/>
            <person name="Ait-zahra M."/>
            <person name="Allen N."/>
            <person name="Allen T."/>
            <person name="An P."/>
            <person name="Anderson M."/>
            <person name="Anderson S."/>
            <person name="Arachchi H."/>
            <person name="Armbruster J."/>
            <person name="Bachantsang P."/>
            <person name="Baldwin J."/>
            <person name="Barry A."/>
            <person name="Bayul T."/>
            <person name="Blitshsteyn B."/>
            <person name="Bloom T."/>
            <person name="Blye J."/>
            <person name="Boguslavskiy L."/>
            <person name="Borowsky M."/>
            <person name="Boukhgalter B."/>
            <person name="Brunache A."/>
            <person name="Butler J."/>
            <person name="Calixte N."/>
            <person name="Calvo S."/>
            <person name="Camarata J."/>
            <person name="Campo K."/>
            <person name="Chang J."/>
            <person name="Cheshatsang Y."/>
            <person name="Citroen M."/>
            <person name="Collymore A."/>
            <person name="Considine T."/>
            <person name="Cook A."/>
            <person name="Cooke P."/>
            <person name="Corum B."/>
            <person name="Cuomo C."/>
            <person name="David R."/>
            <person name="Dawoe T."/>
            <person name="Degray S."/>
            <person name="Dodge S."/>
            <person name="Dooley K."/>
            <person name="Dorje P."/>
            <person name="Dorjee K."/>
            <person name="Dorris L."/>
            <person name="Duffey N."/>
            <person name="Dupes A."/>
            <person name="Elkins T."/>
            <person name="Engels R."/>
            <person name="Erickson J."/>
            <person name="Farina A."/>
            <person name="Faro S."/>
            <person name="Ferreira P."/>
            <person name="Fischer H."/>
            <person name="Fitzgerald M."/>
            <person name="Foley K."/>
            <person name="Gage D."/>
            <person name="Galagan J."/>
            <person name="Gearin G."/>
            <person name="Gnerre S."/>
            <person name="Gnirke A."/>
            <person name="Goyette A."/>
            <person name="Graham J."/>
            <person name="Grandbois E."/>
            <person name="Gyaltsen K."/>
            <person name="Hafez N."/>
            <person name="Hagopian D."/>
            <person name="Hagos B."/>
            <person name="Hall J."/>
            <person name="Hatcher B."/>
            <person name="Heller A."/>
            <person name="Higgins H."/>
            <person name="Honan T."/>
            <person name="Horn A."/>
            <person name="Houde N."/>
            <person name="Hughes L."/>
            <person name="Hulme W."/>
            <person name="Husby E."/>
            <person name="Iliev I."/>
            <person name="Jaffe D."/>
            <person name="Jones C."/>
            <person name="Kamal M."/>
            <person name="Kamat A."/>
            <person name="Kamvysselis M."/>
            <person name="Karlsson E."/>
            <person name="Kells C."/>
            <person name="Kieu A."/>
            <person name="Kisner P."/>
            <person name="Kodira C."/>
            <person name="Kulbokas E."/>
            <person name="Labutti K."/>
            <person name="Lama D."/>
            <person name="Landers T."/>
            <person name="Leger J."/>
            <person name="Levine S."/>
            <person name="Lewis D."/>
            <person name="Lewis T."/>
            <person name="Lindblad-toh K."/>
            <person name="Liu X."/>
            <person name="Lokyitsang T."/>
            <person name="Lokyitsang Y."/>
            <person name="Lucien O."/>
            <person name="Lui A."/>
            <person name="Ma L.J."/>
            <person name="Mabbitt R."/>
            <person name="Macdonald J."/>
            <person name="Maclean C."/>
            <person name="Major J."/>
            <person name="Manning J."/>
            <person name="Marabella R."/>
            <person name="Maru K."/>
            <person name="Matthews C."/>
            <person name="Mauceli E."/>
            <person name="Mccarthy M."/>
            <person name="Mcdonough S."/>
            <person name="Mcghee T."/>
            <person name="Meldrim J."/>
            <person name="Meneus L."/>
            <person name="Mesirov J."/>
            <person name="Mihalev A."/>
            <person name="Mihova T."/>
            <person name="Mikkelsen T."/>
            <person name="Mlenga V."/>
            <person name="Moru K."/>
            <person name="Mozes J."/>
            <person name="Mulrain L."/>
            <person name="Munson G."/>
            <person name="Naylor J."/>
            <person name="Newes C."/>
            <person name="Nguyen C."/>
            <person name="Nguyen N."/>
            <person name="Nguyen T."/>
            <person name="Nicol R."/>
            <person name="Nielsen C."/>
            <person name="Nizzari M."/>
            <person name="Norbu C."/>
            <person name="Norbu N."/>
            <person name="O'donnell P."/>
            <person name="Okoawo O."/>
            <person name="O'leary S."/>
            <person name="Omotosho B."/>
            <person name="O'neill K."/>
            <person name="Osman S."/>
            <person name="Parker S."/>
            <person name="Perrin D."/>
            <person name="Phunkhang P."/>
            <person name="Piqani B."/>
            <person name="Purcell S."/>
            <person name="Rachupka T."/>
            <person name="Ramasamy U."/>
            <person name="Rameau R."/>
            <person name="Ray V."/>
            <person name="Raymond C."/>
            <person name="Retta R."/>
            <person name="Richardson S."/>
            <person name="Rise C."/>
            <person name="Rodriguez J."/>
            <person name="Rogers J."/>
            <person name="Rogov P."/>
            <person name="Rutman M."/>
            <person name="Schupbach R."/>
            <person name="Seaman C."/>
            <person name="Settipalli S."/>
            <person name="Sharpe T."/>
            <person name="Sheridan J."/>
            <person name="Sherpa N."/>
            <person name="Shi J."/>
            <person name="Smirnov S."/>
            <person name="Smith C."/>
            <person name="Sougnez C."/>
            <person name="Spencer B."/>
            <person name="Stalker J."/>
            <person name="Stange-thomann N."/>
            <person name="Stavropoulos S."/>
            <person name="Stetson K."/>
            <person name="Stone C."/>
            <person name="Stone S."/>
            <person name="Stubbs M."/>
            <person name="Talamas J."/>
            <person name="Tchuinga P."/>
            <person name="Tenzing P."/>
            <person name="Tesfaye S."/>
            <person name="Theodore J."/>
            <person name="Thoulutsang Y."/>
            <person name="Topham K."/>
            <person name="Towey S."/>
            <person name="Tsamla T."/>
            <person name="Tsomo N."/>
            <person name="Vallee D."/>
            <person name="Vassiliev H."/>
            <person name="Venkataraman V."/>
            <person name="Vinson J."/>
            <person name="Vo A."/>
            <person name="Wade C."/>
            <person name="Wang S."/>
            <person name="Wangchuk T."/>
            <person name="Wangdi T."/>
            <person name="Whittaker C."/>
            <person name="Wilkinson J."/>
            <person name="Wu Y."/>
            <person name="Wyman D."/>
            <person name="Yadav S."/>
            <person name="Yang S."/>
            <person name="Yang X."/>
            <person name="Yeager S."/>
            <person name="Yee E."/>
            <person name="Young G."/>
            <person name="Zainoun J."/>
            <person name="Zembeck L."/>
            <person name="Zimmer A."/>
            <person name="Zody M."/>
            <person name="Lander E."/>
        </authorList>
    </citation>
    <scope>NUCLEOTIDE SEQUENCE [LARGE SCALE GENOMIC DNA]</scope>
</reference>
<dbReference type="SMART" id="SM01160">
    <property type="entry name" value="DUF1751"/>
    <property type="match status" value="1"/>
</dbReference>
<name>H2Y6Y2_CIOSA</name>
<dbReference type="GO" id="GO:0016020">
    <property type="term" value="C:membrane"/>
    <property type="evidence" value="ECO:0007669"/>
    <property type="project" value="UniProtKB-SubCell"/>
</dbReference>
<feature type="transmembrane region" description="Helical" evidence="6">
    <location>
        <begin position="190"/>
        <end position="207"/>
    </location>
</feature>
<evidence type="ECO:0000256" key="6">
    <source>
        <dbReference type="SAM" id="Phobius"/>
    </source>
</evidence>
<feature type="transmembrane region" description="Helical" evidence="6">
    <location>
        <begin position="61"/>
        <end position="85"/>
    </location>
</feature>
<dbReference type="Ensembl" id="ENSCSAVT00000001091.1">
    <property type="protein sequence ID" value="ENSCSAVP00000001080.1"/>
    <property type="gene ID" value="ENSCSAVG00000000600.1"/>
</dbReference>
<keyword evidence="2 6" id="KW-0812">Transmembrane</keyword>
<dbReference type="OMA" id="WATLFPS"/>
<evidence type="ECO:0000256" key="2">
    <source>
        <dbReference type="ARBA" id="ARBA00022692"/>
    </source>
</evidence>
<feature type="compositionally biased region" description="Basic and acidic residues" evidence="5">
    <location>
        <begin position="296"/>
        <end position="307"/>
    </location>
</feature>
<feature type="transmembrane region" description="Helical" evidence="6">
    <location>
        <begin position="132"/>
        <end position="151"/>
    </location>
</feature>
<evidence type="ECO:0000256" key="5">
    <source>
        <dbReference type="SAM" id="MobiDB-lite"/>
    </source>
</evidence>
<evidence type="ECO:0000256" key="1">
    <source>
        <dbReference type="ARBA" id="ARBA00004141"/>
    </source>
</evidence>
<keyword evidence="4 6" id="KW-0472">Membrane</keyword>
<proteinExistence type="predicted"/>
<dbReference type="eggNOG" id="KOG2890">
    <property type="taxonomic scope" value="Eukaryota"/>
</dbReference>
<dbReference type="InterPro" id="IPR013861">
    <property type="entry name" value="TMEM115/Pdh1/Rbl19"/>
</dbReference>
<dbReference type="GeneTree" id="ENSGT00390000002470"/>
<evidence type="ECO:0000313" key="7">
    <source>
        <dbReference type="Ensembl" id="ENSCSAVP00000001080.1"/>
    </source>
</evidence>
<dbReference type="AlphaFoldDB" id="H2Y6Y2"/>
<organism evidence="7 8">
    <name type="scientific">Ciona savignyi</name>
    <name type="common">Pacific transparent sea squirt</name>
    <dbReference type="NCBI Taxonomy" id="51511"/>
    <lineage>
        <taxon>Eukaryota</taxon>
        <taxon>Metazoa</taxon>
        <taxon>Chordata</taxon>
        <taxon>Tunicata</taxon>
        <taxon>Ascidiacea</taxon>
        <taxon>Phlebobranchia</taxon>
        <taxon>Cionidae</taxon>
        <taxon>Ciona</taxon>
    </lineage>
</organism>
<accession>H2Y6Y2</accession>
<feature type="transmembrane region" description="Helical" evidence="6">
    <location>
        <begin position="97"/>
        <end position="126"/>
    </location>
</feature>
<reference evidence="7" key="2">
    <citation type="submission" date="2025-08" db="UniProtKB">
        <authorList>
            <consortium name="Ensembl"/>
        </authorList>
    </citation>
    <scope>IDENTIFICATION</scope>
</reference>